<accession>A0A067SV76</accession>
<dbReference type="HOGENOM" id="CLU_193990_0_0_1"/>
<gene>
    <name evidence="2" type="ORF">GALMADRAFT_249745</name>
</gene>
<dbReference type="EMBL" id="KL142382">
    <property type="protein sequence ID" value="KDR74840.1"/>
    <property type="molecule type" value="Genomic_DNA"/>
</dbReference>
<dbReference type="Proteomes" id="UP000027222">
    <property type="component" value="Unassembled WGS sequence"/>
</dbReference>
<evidence type="ECO:0000256" key="1">
    <source>
        <dbReference type="SAM" id="MobiDB-lite"/>
    </source>
</evidence>
<dbReference type="AlphaFoldDB" id="A0A067SV76"/>
<proteinExistence type="predicted"/>
<sequence>MSSSNNYFGEQMPSYPPQTHASMKRKEAIAKQPAPAQNMSVQTPQHPQGEGNQPAARLRGGCIPCPDGGCCFIIPCPCC</sequence>
<feature type="compositionally biased region" description="Polar residues" evidence="1">
    <location>
        <begin position="35"/>
        <end position="46"/>
    </location>
</feature>
<keyword evidence="3" id="KW-1185">Reference proteome</keyword>
<organism evidence="2 3">
    <name type="scientific">Galerina marginata (strain CBS 339.88)</name>
    <dbReference type="NCBI Taxonomy" id="685588"/>
    <lineage>
        <taxon>Eukaryota</taxon>
        <taxon>Fungi</taxon>
        <taxon>Dikarya</taxon>
        <taxon>Basidiomycota</taxon>
        <taxon>Agaricomycotina</taxon>
        <taxon>Agaricomycetes</taxon>
        <taxon>Agaricomycetidae</taxon>
        <taxon>Agaricales</taxon>
        <taxon>Agaricineae</taxon>
        <taxon>Strophariaceae</taxon>
        <taxon>Galerina</taxon>
    </lineage>
</organism>
<evidence type="ECO:0000313" key="3">
    <source>
        <dbReference type="Proteomes" id="UP000027222"/>
    </source>
</evidence>
<evidence type="ECO:0000313" key="2">
    <source>
        <dbReference type="EMBL" id="KDR74840.1"/>
    </source>
</evidence>
<feature type="region of interest" description="Disordered" evidence="1">
    <location>
        <begin position="1"/>
        <end position="53"/>
    </location>
</feature>
<reference evidence="3" key="1">
    <citation type="journal article" date="2014" name="Proc. Natl. Acad. Sci. U.S.A.">
        <title>Extensive sampling of basidiomycete genomes demonstrates inadequacy of the white-rot/brown-rot paradigm for wood decay fungi.</title>
        <authorList>
            <person name="Riley R."/>
            <person name="Salamov A.A."/>
            <person name="Brown D.W."/>
            <person name="Nagy L.G."/>
            <person name="Floudas D."/>
            <person name="Held B.W."/>
            <person name="Levasseur A."/>
            <person name="Lombard V."/>
            <person name="Morin E."/>
            <person name="Otillar R."/>
            <person name="Lindquist E.A."/>
            <person name="Sun H."/>
            <person name="LaButti K.M."/>
            <person name="Schmutz J."/>
            <person name="Jabbour D."/>
            <person name="Luo H."/>
            <person name="Baker S.E."/>
            <person name="Pisabarro A.G."/>
            <person name="Walton J.D."/>
            <person name="Blanchette R.A."/>
            <person name="Henrissat B."/>
            <person name="Martin F."/>
            <person name="Cullen D."/>
            <person name="Hibbett D.S."/>
            <person name="Grigoriev I.V."/>
        </authorList>
    </citation>
    <scope>NUCLEOTIDE SEQUENCE [LARGE SCALE GENOMIC DNA]</scope>
    <source>
        <strain evidence="3">CBS 339.88</strain>
    </source>
</reference>
<dbReference type="OrthoDB" id="3064097at2759"/>
<name>A0A067SV76_GALM3</name>
<protein>
    <submittedName>
        <fullName evidence="2">Uncharacterized protein</fullName>
    </submittedName>
</protein>